<dbReference type="InterPro" id="IPR014001">
    <property type="entry name" value="Helicase_ATP-bd"/>
</dbReference>
<dbReference type="InterPro" id="IPR027417">
    <property type="entry name" value="P-loop_NTPase"/>
</dbReference>
<sequence>MTNEDIARFFNDTQAYIQGNPDLRDPQVEGWFRTRQHFRNSSEHAILQIPVGCGKTGLMALLPFGIAQGRVLVIAPNLEIRRGISTAFDIAGRDCFWTYTRVLTDVNHGPYTAVLDGQDANIHDCENSHIVVTNIQQLASRADRWLPAFPDDFFDLIMVDEGHHNVARSWERVFERFPNAKVVSLTATPFRGDGREIAGEVVYAYPFRTAMVRGYIKQITAVNVAPQEISFTYRGDSRHHTLDEVLQLRDEEWFSRGVALAPECNRSIVDASIQWLQHLRQSGTFHQLIAVACSVDHSRQVRSLYAERGLNAREIHSNMPADQVEEVLQDLRRSRIDCIVQVRMLGEGFDHPNLSVAAIFQPFRSLSPYVQFIGRVMRVIHQNNPQHTDNRGIAVSHVGLNIDRHWDDFRRIDQEDQELIQGWLESGDERPPADEPGQRRRLTPDMVVQDEIISHFIEQAYLDPMDDAVIDDLIEEFRRRGLDPETLGLSRDNLRQRLIQARTREGMEPREIPVTPQRRRQEARRRLNERSRTLANRVVTAIGASINGRNIALAYPELRSVNNFAAVIQIVNRSVNERLEADGGTRGEIPLERLEEVLEQIDQIGDEVQGEIQERLSRR</sequence>
<keyword evidence="4" id="KW-0347">Helicase</keyword>
<keyword evidence="5" id="KW-1185">Reference proteome</keyword>
<dbReference type="PROSITE" id="PS51194">
    <property type="entry name" value="HELICASE_CTER"/>
    <property type="match status" value="1"/>
</dbReference>
<dbReference type="Proteomes" id="UP000427906">
    <property type="component" value="Chromosome"/>
</dbReference>
<feature type="compositionally biased region" description="Basic and acidic residues" evidence="1">
    <location>
        <begin position="427"/>
        <end position="438"/>
    </location>
</feature>
<dbReference type="EMBL" id="AP021874">
    <property type="protein sequence ID" value="BBO66304.1"/>
    <property type="molecule type" value="Genomic_DNA"/>
</dbReference>
<evidence type="ECO:0000313" key="4">
    <source>
        <dbReference type="EMBL" id="BBO66304.1"/>
    </source>
</evidence>
<accession>A0A5K7YIR3</accession>
<evidence type="ECO:0000259" key="2">
    <source>
        <dbReference type="PROSITE" id="PS51192"/>
    </source>
</evidence>
<feature type="region of interest" description="Disordered" evidence="1">
    <location>
        <begin position="423"/>
        <end position="442"/>
    </location>
</feature>
<dbReference type="AlphaFoldDB" id="A0A5K7YIR3"/>
<dbReference type="KEGG" id="dalk:DSCA_02340"/>
<gene>
    <name evidence="4" type="ORF">DSCA_02340</name>
</gene>
<feature type="domain" description="Helicase ATP-binding" evidence="2">
    <location>
        <begin position="36"/>
        <end position="207"/>
    </location>
</feature>
<dbReference type="Gene3D" id="3.40.50.300">
    <property type="entry name" value="P-loop containing nucleotide triphosphate hydrolases"/>
    <property type="match status" value="2"/>
</dbReference>
<dbReference type="PROSITE" id="PS51192">
    <property type="entry name" value="HELICASE_ATP_BIND_1"/>
    <property type="match status" value="1"/>
</dbReference>
<name>A0A5K7YIR3_9BACT</name>
<dbReference type="GO" id="GO:0003677">
    <property type="term" value="F:DNA binding"/>
    <property type="evidence" value="ECO:0007669"/>
    <property type="project" value="InterPro"/>
</dbReference>
<proteinExistence type="predicted"/>
<dbReference type="GO" id="GO:0005524">
    <property type="term" value="F:ATP binding"/>
    <property type="evidence" value="ECO:0007669"/>
    <property type="project" value="InterPro"/>
</dbReference>
<dbReference type="SMART" id="SM00490">
    <property type="entry name" value="HELICc"/>
    <property type="match status" value="1"/>
</dbReference>
<keyword evidence="4" id="KW-0067">ATP-binding</keyword>
<dbReference type="PANTHER" id="PTHR47396:SF1">
    <property type="entry name" value="ATP-DEPENDENT HELICASE IRC3-RELATED"/>
    <property type="match status" value="1"/>
</dbReference>
<evidence type="ECO:0000313" key="5">
    <source>
        <dbReference type="Proteomes" id="UP000427906"/>
    </source>
</evidence>
<dbReference type="RefSeq" id="WP_167527551.1">
    <property type="nucleotide sequence ID" value="NZ_AP021874.1"/>
</dbReference>
<dbReference type="GO" id="GO:0005829">
    <property type="term" value="C:cytosol"/>
    <property type="evidence" value="ECO:0007669"/>
    <property type="project" value="TreeGrafter"/>
</dbReference>
<reference evidence="4 5" key="1">
    <citation type="submission" date="2019-11" db="EMBL/GenBank/DDBJ databases">
        <title>Comparative genomics of hydrocarbon-degrading Desulfosarcina strains.</title>
        <authorList>
            <person name="Watanabe M."/>
            <person name="Kojima H."/>
            <person name="Fukui M."/>
        </authorList>
    </citation>
    <scope>NUCLEOTIDE SEQUENCE [LARGE SCALE GENOMIC DNA]</scope>
    <source>
        <strain evidence="4 5">PL12</strain>
    </source>
</reference>
<keyword evidence="4" id="KW-0378">Hydrolase</keyword>
<dbReference type="PANTHER" id="PTHR47396">
    <property type="entry name" value="TYPE I RESTRICTION ENZYME ECOKI R PROTEIN"/>
    <property type="match status" value="1"/>
</dbReference>
<dbReference type="GO" id="GO:0004386">
    <property type="term" value="F:helicase activity"/>
    <property type="evidence" value="ECO:0007669"/>
    <property type="project" value="UniProtKB-KW"/>
</dbReference>
<organism evidence="4 5">
    <name type="scientific">Desulfosarcina alkanivorans</name>
    <dbReference type="NCBI Taxonomy" id="571177"/>
    <lineage>
        <taxon>Bacteria</taxon>
        <taxon>Pseudomonadati</taxon>
        <taxon>Thermodesulfobacteriota</taxon>
        <taxon>Desulfobacteria</taxon>
        <taxon>Desulfobacterales</taxon>
        <taxon>Desulfosarcinaceae</taxon>
        <taxon>Desulfosarcina</taxon>
    </lineage>
</organism>
<evidence type="ECO:0000256" key="1">
    <source>
        <dbReference type="SAM" id="MobiDB-lite"/>
    </source>
</evidence>
<dbReference type="InterPro" id="IPR001650">
    <property type="entry name" value="Helicase_C-like"/>
</dbReference>
<keyword evidence="4" id="KW-0547">Nucleotide-binding</keyword>
<evidence type="ECO:0000259" key="3">
    <source>
        <dbReference type="PROSITE" id="PS51194"/>
    </source>
</evidence>
<dbReference type="Pfam" id="PF04851">
    <property type="entry name" value="ResIII"/>
    <property type="match status" value="1"/>
</dbReference>
<dbReference type="InterPro" id="IPR006935">
    <property type="entry name" value="Helicase/UvrB_N"/>
</dbReference>
<dbReference type="GO" id="GO:0016787">
    <property type="term" value="F:hydrolase activity"/>
    <property type="evidence" value="ECO:0007669"/>
    <property type="project" value="InterPro"/>
</dbReference>
<feature type="domain" description="Helicase C-terminal" evidence="3">
    <location>
        <begin position="278"/>
        <end position="438"/>
    </location>
</feature>
<dbReference type="InterPro" id="IPR050742">
    <property type="entry name" value="Helicase_Restrict-Modif_Enz"/>
</dbReference>
<dbReference type="SUPFAM" id="SSF52540">
    <property type="entry name" value="P-loop containing nucleoside triphosphate hydrolases"/>
    <property type="match status" value="1"/>
</dbReference>
<protein>
    <submittedName>
        <fullName evidence="4">Helicase</fullName>
    </submittedName>
</protein>
<dbReference type="SMART" id="SM00487">
    <property type="entry name" value="DEXDc"/>
    <property type="match status" value="1"/>
</dbReference>
<dbReference type="Pfam" id="PF00271">
    <property type="entry name" value="Helicase_C"/>
    <property type="match status" value="1"/>
</dbReference>